<organism evidence="2 3">
    <name type="scientific">Sparassis crispa</name>
    <dbReference type="NCBI Taxonomy" id="139825"/>
    <lineage>
        <taxon>Eukaryota</taxon>
        <taxon>Fungi</taxon>
        <taxon>Dikarya</taxon>
        <taxon>Basidiomycota</taxon>
        <taxon>Agaricomycotina</taxon>
        <taxon>Agaricomycetes</taxon>
        <taxon>Polyporales</taxon>
        <taxon>Sparassidaceae</taxon>
        <taxon>Sparassis</taxon>
    </lineage>
</organism>
<protein>
    <submittedName>
        <fullName evidence="2">Uncharacterized protein</fullName>
    </submittedName>
</protein>
<dbReference type="EMBL" id="BFAD01000006">
    <property type="protein sequence ID" value="GBE84234.1"/>
    <property type="molecule type" value="Genomic_DNA"/>
</dbReference>
<feature type="compositionally biased region" description="Low complexity" evidence="1">
    <location>
        <begin position="232"/>
        <end position="258"/>
    </location>
</feature>
<evidence type="ECO:0000313" key="3">
    <source>
        <dbReference type="Proteomes" id="UP000287166"/>
    </source>
</evidence>
<dbReference type="OrthoDB" id="2756427at2759"/>
<comment type="caution">
    <text evidence="2">The sequence shown here is derived from an EMBL/GenBank/DDBJ whole genome shotgun (WGS) entry which is preliminary data.</text>
</comment>
<proteinExistence type="predicted"/>
<dbReference type="Proteomes" id="UP000287166">
    <property type="component" value="Unassembled WGS sequence"/>
</dbReference>
<dbReference type="GeneID" id="38781151"/>
<dbReference type="AlphaFoldDB" id="A0A401GR87"/>
<gene>
    <name evidence="2" type="ORF">SCP_0602120</name>
</gene>
<evidence type="ECO:0000256" key="1">
    <source>
        <dbReference type="SAM" id="MobiDB-lite"/>
    </source>
</evidence>
<dbReference type="InterPro" id="IPR049813">
    <property type="entry name" value="Elp-1-like_TD"/>
</dbReference>
<dbReference type="InParanoid" id="A0A401GR87"/>
<dbReference type="CDD" id="cd21931">
    <property type="entry name" value="TD_EMAP-like"/>
    <property type="match status" value="1"/>
</dbReference>
<name>A0A401GR87_9APHY</name>
<accession>A0A401GR87</accession>
<dbReference type="RefSeq" id="XP_027615147.1">
    <property type="nucleotide sequence ID" value="XM_027759346.1"/>
</dbReference>
<keyword evidence="3" id="KW-1185">Reference proteome</keyword>
<evidence type="ECO:0000313" key="2">
    <source>
        <dbReference type="EMBL" id="GBE84234.1"/>
    </source>
</evidence>
<feature type="compositionally biased region" description="Polar residues" evidence="1">
    <location>
        <begin position="259"/>
        <end position="275"/>
    </location>
</feature>
<sequence>MVHTDGTQRPGAAVAPEQVKVISYFSPGLQSELPETSYTITRIIQLFIEGMAIPAIERWDRAARLEGFKLSPKGSRDCEPYRARTLIPSPTRGSLYTFYGHPSGVLETLILDLQGGGASALPVAGGSVITERVEVQPEDEAADESSQYDDNAWYERAQASGVLELAETNGLLKVRVSELEKLCEQQQHEITSLKCEMKQMHTAQRQQATPSKFRAVHTLSGALSPLQHVADPSSPSPSAMSLTRPSVSLPSRPSRVRSATPSTPRQHHQTAITNPSTPPRLSVDSPLVRTYSLPPLMNAMSPSLSSPSSITHSSRSASHEYMATTEHRPIEAFGPATDAVMHSHDILAIMHNMLWHVERTSVTLAWQLDIEHHLQIAPDIAAELAHAMIEDLYAS</sequence>
<reference evidence="2 3" key="1">
    <citation type="journal article" date="2018" name="Sci. Rep.">
        <title>Genome sequence of the cauliflower mushroom Sparassis crispa (Hanabiratake) and its association with beneficial usage.</title>
        <authorList>
            <person name="Kiyama R."/>
            <person name="Furutani Y."/>
            <person name="Kawaguchi K."/>
            <person name="Nakanishi T."/>
        </authorList>
    </citation>
    <scope>NUCLEOTIDE SEQUENCE [LARGE SCALE GENOMIC DNA]</scope>
</reference>
<feature type="region of interest" description="Disordered" evidence="1">
    <location>
        <begin position="226"/>
        <end position="286"/>
    </location>
</feature>